<keyword evidence="1" id="KW-0677">Repeat</keyword>
<dbReference type="EMBL" id="JAPQKH010000002">
    <property type="protein sequence ID" value="KAJ5113299.1"/>
    <property type="molecule type" value="Genomic_DNA"/>
</dbReference>
<dbReference type="InterPro" id="IPR007111">
    <property type="entry name" value="NACHT_NTPase"/>
</dbReference>
<comment type="caution">
    <text evidence="3">The sequence shown here is derived from an EMBL/GenBank/DDBJ whole genome shotgun (WGS) entry which is preliminary data.</text>
</comment>
<keyword evidence="4" id="KW-1185">Reference proteome</keyword>
<accession>A0A9W9G788</accession>
<sequence length="579" mass="66463">MTSRFIYLPSDPNREVDEACWKGLMTTFPRDDMLRIQYLAGGLLKDSYAWILQNPEYKKWVKSEINLLRITGDSGKGKTMLLCGIIDELMGSSTGLRNISYFFCQATDARLNNATAVLRGVILMLLRDQTSLISHIRARYYEIGMYLFDDSHAWRELSTILKSMLKDPTLEKTSIIIDGLDECIVDFGLLVHLIAQLSRTQPHVKWIVSSRDGLTIEDTLESVTRQRTIRLDLNEACVTNAIEVFIKHKLHQLFQENEYDDKLRSEVSSLFSKGSKNNFLWVELVWKQLMRAPRWKALSTLKSSPSELTVLYIRMMERIGFSEDSSLFKAILAIASTVFRPIKLPELVSFLDALKKFSDDTESLRDIIGYCAPFLTVRDNTLLFVHHSAQDVLLNVIPGQVFQAGIKIQHNLIFSKSLENMSKILRRNMYDLSEIVVEYVNTPSRDPLAPVRYSCLYWVDHLIAGYSKTQATSKEWHDDLQAVHNFLSEKFLYWVEALSLMGQLFEGLVIMQKLSDFIKGETWEHVLSEFVGAGCRFIDHCLSSGKIYPPRIYSSALSWSRNEGSARIMFKEGDQMDED</sequence>
<dbReference type="Proteomes" id="UP001149165">
    <property type="component" value="Unassembled WGS sequence"/>
</dbReference>
<reference evidence="3" key="2">
    <citation type="journal article" date="2023" name="IMA Fungus">
        <title>Comparative genomic study of the Penicillium genus elucidates a diverse pangenome and 15 lateral gene transfer events.</title>
        <authorList>
            <person name="Petersen C."/>
            <person name="Sorensen T."/>
            <person name="Nielsen M.R."/>
            <person name="Sondergaard T.E."/>
            <person name="Sorensen J.L."/>
            <person name="Fitzpatrick D.A."/>
            <person name="Frisvad J.C."/>
            <person name="Nielsen K.L."/>
        </authorList>
    </citation>
    <scope>NUCLEOTIDE SEQUENCE</scope>
    <source>
        <strain evidence="3">IBT 30069</strain>
    </source>
</reference>
<dbReference type="Pfam" id="PF24883">
    <property type="entry name" value="NPHP3_N"/>
    <property type="match status" value="1"/>
</dbReference>
<dbReference type="PANTHER" id="PTHR10039:SF14">
    <property type="entry name" value="NACHT DOMAIN-CONTAINING PROTEIN"/>
    <property type="match status" value="1"/>
</dbReference>
<evidence type="ECO:0000313" key="4">
    <source>
        <dbReference type="Proteomes" id="UP001149165"/>
    </source>
</evidence>
<dbReference type="PROSITE" id="PS50837">
    <property type="entry name" value="NACHT"/>
    <property type="match status" value="1"/>
</dbReference>
<dbReference type="AlphaFoldDB" id="A0A9W9G788"/>
<dbReference type="InterPro" id="IPR027417">
    <property type="entry name" value="P-loop_NTPase"/>
</dbReference>
<organism evidence="3 4">
    <name type="scientific">Penicillium angulare</name>
    <dbReference type="NCBI Taxonomy" id="116970"/>
    <lineage>
        <taxon>Eukaryota</taxon>
        <taxon>Fungi</taxon>
        <taxon>Dikarya</taxon>
        <taxon>Ascomycota</taxon>
        <taxon>Pezizomycotina</taxon>
        <taxon>Eurotiomycetes</taxon>
        <taxon>Eurotiomycetidae</taxon>
        <taxon>Eurotiales</taxon>
        <taxon>Aspergillaceae</taxon>
        <taxon>Penicillium</taxon>
    </lineage>
</organism>
<gene>
    <name evidence="3" type="ORF">N7456_001833</name>
</gene>
<evidence type="ECO:0000256" key="1">
    <source>
        <dbReference type="ARBA" id="ARBA00022737"/>
    </source>
</evidence>
<dbReference type="SUPFAM" id="SSF52540">
    <property type="entry name" value="P-loop containing nucleoside triphosphate hydrolases"/>
    <property type="match status" value="1"/>
</dbReference>
<dbReference type="OrthoDB" id="538223at2759"/>
<protein>
    <recommendedName>
        <fullName evidence="2">NACHT domain-containing protein</fullName>
    </recommendedName>
</protein>
<feature type="domain" description="NACHT" evidence="2">
    <location>
        <begin position="66"/>
        <end position="211"/>
    </location>
</feature>
<name>A0A9W9G788_9EURO</name>
<evidence type="ECO:0000259" key="2">
    <source>
        <dbReference type="PROSITE" id="PS50837"/>
    </source>
</evidence>
<dbReference type="PANTHER" id="PTHR10039">
    <property type="entry name" value="AMELOGENIN"/>
    <property type="match status" value="1"/>
</dbReference>
<proteinExistence type="predicted"/>
<dbReference type="InterPro" id="IPR056884">
    <property type="entry name" value="NPHP3-like_N"/>
</dbReference>
<evidence type="ECO:0000313" key="3">
    <source>
        <dbReference type="EMBL" id="KAJ5113299.1"/>
    </source>
</evidence>
<reference evidence="3" key="1">
    <citation type="submission" date="2022-11" db="EMBL/GenBank/DDBJ databases">
        <authorList>
            <person name="Petersen C."/>
        </authorList>
    </citation>
    <scope>NUCLEOTIDE SEQUENCE</scope>
    <source>
        <strain evidence="3">IBT 30069</strain>
    </source>
</reference>